<dbReference type="AlphaFoldDB" id="A0A6V7NTZ1"/>
<organism evidence="2">
    <name type="scientific">Ananas comosus var. bracteatus</name>
    <name type="common">red pineapple</name>
    <dbReference type="NCBI Taxonomy" id="296719"/>
    <lineage>
        <taxon>Eukaryota</taxon>
        <taxon>Viridiplantae</taxon>
        <taxon>Streptophyta</taxon>
        <taxon>Embryophyta</taxon>
        <taxon>Tracheophyta</taxon>
        <taxon>Spermatophyta</taxon>
        <taxon>Magnoliopsida</taxon>
        <taxon>Liliopsida</taxon>
        <taxon>Poales</taxon>
        <taxon>Bromeliaceae</taxon>
        <taxon>Bromelioideae</taxon>
        <taxon>Ananas</taxon>
    </lineage>
</organism>
<protein>
    <submittedName>
        <fullName evidence="2">Uncharacterized protein</fullName>
    </submittedName>
</protein>
<evidence type="ECO:0000313" key="2">
    <source>
        <dbReference type="EMBL" id="CAD1821806.1"/>
    </source>
</evidence>
<evidence type="ECO:0000256" key="1">
    <source>
        <dbReference type="SAM" id="MobiDB-lite"/>
    </source>
</evidence>
<accession>A0A6V7NTZ1</accession>
<name>A0A6V7NTZ1_ANACO</name>
<proteinExistence type="predicted"/>
<reference evidence="2" key="1">
    <citation type="submission" date="2020-07" db="EMBL/GenBank/DDBJ databases">
        <authorList>
            <person name="Lin J."/>
        </authorList>
    </citation>
    <scope>NUCLEOTIDE SEQUENCE</scope>
</reference>
<feature type="region of interest" description="Disordered" evidence="1">
    <location>
        <begin position="58"/>
        <end position="88"/>
    </location>
</feature>
<feature type="region of interest" description="Disordered" evidence="1">
    <location>
        <begin position="150"/>
        <end position="201"/>
    </location>
</feature>
<dbReference type="EMBL" id="LR862141">
    <property type="protein sequence ID" value="CAD1821806.1"/>
    <property type="molecule type" value="Genomic_DNA"/>
</dbReference>
<gene>
    <name evidence="2" type="ORF">CB5_LOCUS5017</name>
</gene>
<sequence length="271" mass="30235">MTHRLAANGSHHTQQRYMSDSVTWRHPHRTYQHGFSLLWRSLHFSSLTQPLLGVLRAEGPVSPTRDRSPRALPDITHSGTGWDRSLPARDRLHQQPRSLQLMGPVSHLQRPVPESNLSPKMQIALFALADSIPMHFLGFVHPRLFQSLPTRPSVNSEQASLGTLRAEGPVSPTWDRSPRASARVTRSETGPSLRDRSPGDRFLPKRRFPRVGFSGLSQLLAFLAGIAFGDRSLPTRDRLPQESPQPQPMGPVPLCQGPVLEISFAPVQVLH</sequence>
<feature type="compositionally biased region" description="Polar residues" evidence="1">
    <location>
        <begin position="150"/>
        <end position="161"/>
    </location>
</feature>